<accession>A0ABX6T958</accession>
<name>A0ABX6T958_9SPHN</name>
<keyword evidence="2" id="KW-1185">Reference proteome</keyword>
<dbReference type="EMBL" id="CP060782">
    <property type="protein sequence ID" value="QNP45778.1"/>
    <property type="molecule type" value="Genomic_DNA"/>
</dbReference>
<reference evidence="1 2" key="1">
    <citation type="submission" date="2020-08" db="EMBL/GenBank/DDBJ databases">
        <title>Genome sequence of Sphingomonas sediminicola KACC 15039T.</title>
        <authorList>
            <person name="Hyun D.-W."/>
            <person name="Bae J.-W."/>
        </authorList>
    </citation>
    <scope>NUCLEOTIDE SEQUENCE [LARGE SCALE GENOMIC DNA]</scope>
    <source>
        <strain evidence="1 2">KACC 15039</strain>
    </source>
</reference>
<evidence type="ECO:0000313" key="2">
    <source>
        <dbReference type="Proteomes" id="UP000516105"/>
    </source>
</evidence>
<proteinExistence type="predicted"/>
<sequence>MMTRPAVPTPPTDFIGWPFDHWRTQVLRRAEFVVEDAPVGETVGENPNVQSAARPMTVPKEASASCEVAAGVLFSGAGGKRLLMGVDWMPESMVVLDEPAKIDDYLKPCEAVDLSTYLERFVRAA</sequence>
<gene>
    <name evidence="1" type="ORF">H9L14_00090</name>
</gene>
<protein>
    <submittedName>
        <fullName evidence="1">Uncharacterized protein</fullName>
    </submittedName>
</protein>
<organism evidence="1 2">
    <name type="scientific">Sphingomonas sediminicola</name>
    <dbReference type="NCBI Taxonomy" id="386874"/>
    <lineage>
        <taxon>Bacteria</taxon>
        <taxon>Pseudomonadati</taxon>
        <taxon>Pseudomonadota</taxon>
        <taxon>Alphaproteobacteria</taxon>
        <taxon>Sphingomonadales</taxon>
        <taxon>Sphingomonadaceae</taxon>
        <taxon>Sphingomonas</taxon>
    </lineage>
</organism>
<evidence type="ECO:0000313" key="1">
    <source>
        <dbReference type="EMBL" id="QNP45778.1"/>
    </source>
</evidence>
<dbReference type="RefSeq" id="WP_187708731.1">
    <property type="nucleotide sequence ID" value="NZ_CP060782.1"/>
</dbReference>
<dbReference type="Proteomes" id="UP000516105">
    <property type="component" value="Chromosome"/>
</dbReference>